<feature type="transmembrane region" description="Helical" evidence="7">
    <location>
        <begin position="21"/>
        <end position="42"/>
    </location>
</feature>
<dbReference type="InterPro" id="IPR035906">
    <property type="entry name" value="MetI-like_sf"/>
</dbReference>
<evidence type="ECO:0000256" key="4">
    <source>
        <dbReference type="ARBA" id="ARBA00022692"/>
    </source>
</evidence>
<dbReference type="CDD" id="cd06261">
    <property type="entry name" value="TM_PBP2"/>
    <property type="match status" value="1"/>
</dbReference>
<organism evidence="9">
    <name type="scientific">freshwater metagenome</name>
    <dbReference type="NCBI Taxonomy" id="449393"/>
    <lineage>
        <taxon>unclassified sequences</taxon>
        <taxon>metagenomes</taxon>
        <taxon>ecological metagenomes</taxon>
    </lineage>
</organism>
<dbReference type="InterPro" id="IPR051393">
    <property type="entry name" value="ABC_transporter_permease"/>
</dbReference>
<reference evidence="9" key="1">
    <citation type="submission" date="2020-05" db="EMBL/GenBank/DDBJ databases">
        <authorList>
            <person name="Chiriac C."/>
            <person name="Salcher M."/>
            <person name="Ghai R."/>
            <person name="Kavagutti S V."/>
        </authorList>
    </citation>
    <scope>NUCLEOTIDE SEQUENCE</scope>
</reference>
<dbReference type="PANTHER" id="PTHR30193">
    <property type="entry name" value="ABC TRANSPORTER PERMEASE PROTEIN"/>
    <property type="match status" value="1"/>
</dbReference>
<dbReference type="InterPro" id="IPR000515">
    <property type="entry name" value="MetI-like"/>
</dbReference>
<feature type="transmembrane region" description="Helical" evidence="7">
    <location>
        <begin position="84"/>
        <end position="103"/>
    </location>
</feature>
<evidence type="ECO:0000256" key="7">
    <source>
        <dbReference type="SAM" id="Phobius"/>
    </source>
</evidence>
<evidence type="ECO:0000256" key="5">
    <source>
        <dbReference type="ARBA" id="ARBA00022989"/>
    </source>
</evidence>
<keyword evidence="5 7" id="KW-1133">Transmembrane helix</keyword>
<dbReference type="SUPFAM" id="SSF161098">
    <property type="entry name" value="MetI-like"/>
    <property type="match status" value="1"/>
</dbReference>
<dbReference type="AlphaFoldDB" id="A0A6J6UA03"/>
<evidence type="ECO:0000256" key="1">
    <source>
        <dbReference type="ARBA" id="ARBA00004651"/>
    </source>
</evidence>
<keyword evidence="2" id="KW-0813">Transport</keyword>
<dbReference type="EMBL" id="CAEZZG010000010">
    <property type="protein sequence ID" value="CAB4756038.1"/>
    <property type="molecule type" value="Genomic_DNA"/>
</dbReference>
<proteinExistence type="predicted"/>
<keyword evidence="4 7" id="KW-0812">Transmembrane</keyword>
<comment type="subcellular location">
    <subcellularLocation>
        <location evidence="1">Cell membrane</location>
        <topology evidence="1">Multi-pass membrane protein</topology>
    </subcellularLocation>
</comment>
<evidence type="ECO:0000259" key="8">
    <source>
        <dbReference type="PROSITE" id="PS50928"/>
    </source>
</evidence>
<name>A0A6J6UA03_9ZZZZ</name>
<protein>
    <submittedName>
        <fullName evidence="9">Unannotated protein</fullName>
    </submittedName>
</protein>
<gene>
    <name evidence="9" type="ORF">UFOPK2844_00758</name>
</gene>
<feature type="domain" description="ABC transmembrane type-1" evidence="8">
    <location>
        <begin position="77"/>
        <end position="291"/>
    </location>
</feature>
<evidence type="ECO:0000313" key="9">
    <source>
        <dbReference type="EMBL" id="CAB4756038.1"/>
    </source>
</evidence>
<dbReference type="PROSITE" id="PS50928">
    <property type="entry name" value="ABC_TM1"/>
    <property type="match status" value="1"/>
</dbReference>
<dbReference type="Pfam" id="PF00528">
    <property type="entry name" value="BPD_transp_1"/>
    <property type="match status" value="1"/>
</dbReference>
<feature type="transmembrane region" description="Helical" evidence="7">
    <location>
        <begin position="224"/>
        <end position="243"/>
    </location>
</feature>
<evidence type="ECO:0000256" key="3">
    <source>
        <dbReference type="ARBA" id="ARBA00022475"/>
    </source>
</evidence>
<keyword evidence="6 7" id="KW-0472">Membrane</keyword>
<sequence length="302" mass="33518">MKSDQLISVGTATNSRRSERWPYLFIVPMVLIILLVFVYPLIAVVRNSFYSGSISNLSFIGTANYVNLLRDDVFVHAIVNNIKLLLTVPITTLISLAAALILYENIRGWKLYRVILFLPYIIPAAVVGLSFSYLLQGNGILNTALRNVNLDFAALDWIGSTTLSIYSIGAVIIWSQFGFGVVVLTASLLSLPTEVSEAALVDGASRWQRQRFVIIPQIKETVQFLMVLQAITALAWVFPYIYTITKGGPANSSMVMDLYIWQYGFSLGAVGMASAAAVYLLALSGVLILIYSRMRKRQSERR</sequence>
<feature type="transmembrane region" description="Helical" evidence="7">
    <location>
        <begin position="115"/>
        <end position="135"/>
    </location>
</feature>
<evidence type="ECO:0000256" key="6">
    <source>
        <dbReference type="ARBA" id="ARBA00023136"/>
    </source>
</evidence>
<evidence type="ECO:0000256" key="2">
    <source>
        <dbReference type="ARBA" id="ARBA00022448"/>
    </source>
</evidence>
<accession>A0A6J6UA03</accession>
<dbReference type="Gene3D" id="1.10.3720.10">
    <property type="entry name" value="MetI-like"/>
    <property type="match status" value="1"/>
</dbReference>
<dbReference type="PANTHER" id="PTHR30193:SF37">
    <property type="entry name" value="INNER MEMBRANE ABC TRANSPORTER PERMEASE PROTEIN YCJO"/>
    <property type="match status" value="1"/>
</dbReference>
<dbReference type="GO" id="GO:0055085">
    <property type="term" value="P:transmembrane transport"/>
    <property type="evidence" value="ECO:0007669"/>
    <property type="project" value="InterPro"/>
</dbReference>
<dbReference type="GO" id="GO:0005886">
    <property type="term" value="C:plasma membrane"/>
    <property type="evidence" value="ECO:0007669"/>
    <property type="project" value="UniProtKB-SubCell"/>
</dbReference>
<keyword evidence="3" id="KW-1003">Cell membrane</keyword>
<feature type="transmembrane region" description="Helical" evidence="7">
    <location>
        <begin position="263"/>
        <end position="292"/>
    </location>
</feature>